<gene>
    <name evidence="1" type="ORF">VZT92_015514</name>
</gene>
<organism evidence="1 2">
    <name type="scientific">Zoarces viviparus</name>
    <name type="common">Viviparous eelpout</name>
    <name type="synonym">Blennius viviparus</name>
    <dbReference type="NCBI Taxonomy" id="48416"/>
    <lineage>
        <taxon>Eukaryota</taxon>
        <taxon>Metazoa</taxon>
        <taxon>Chordata</taxon>
        <taxon>Craniata</taxon>
        <taxon>Vertebrata</taxon>
        <taxon>Euteleostomi</taxon>
        <taxon>Actinopterygii</taxon>
        <taxon>Neopterygii</taxon>
        <taxon>Teleostei</taxon>
        <taxon>Neoteleostei</taxon>
        <taxon>Acanthomorphata</taxon>
        <taxon>Eupercaria</taxon>
        <taxon>Perciformes</taxon>
        <taxon>Cottioidei</taxon>
        <taxon>Zoarcales</taxon>
        <taxon>Zoarcidae</taxon>
        <taxon>Zoarcinae</taxon>
        <taxon>Zoarces</taxon>
    </lineage>
</organism>
<dbReference type="EMBL" id="JBCEZU010000123">
    <property type="protein sequence ID" value="KAK9526837.1"/>
    <property type="molecule type" value="Genomic_DNA"/>
</dbReference>
<dbReference type="Proteomes" id="UP001488805">
    <property type="component" value="Unassembled WGS sequence"/>
</dbReference>
<dbReference type="AlphaFoldDB" id="A0AAW1EX72"/>
<proteinExistence type="predicted"/>
<reference evidence="1 2" key="1">
    <citation type="journal article" date="2024" name="Genome Biol. Evol.">
        <title>Chromosome-level genome assembly of the viviparous eelpout Zoarces viviparus.</title>
        <authorList>
            <person name="Fuhrmann N."/>
            <person name="Brasseur M.V."/>
            <person name="Bakowski C.E."/>
            <person name="Podsiadlowski L."/>
            <person name="Prost S."/>
            <person name="Krehenwinkel H."/>
            <person name="Mayer C."/>
        </authorList>
    </citation>
    <scope>NUCLEOTIDE SEQUENCE [LARGE SCALE GENOMIC DNA]</scope>
    <source>
        <strain evidence="1">NO-MEL_2022_Ind0_liver</strain>
    </source>
</reference>
<comment type="caution">
    <text evidence="1">The sequence shown here is derived from an EMBL/GenBank/DDBJ whole genome shotgun (WGS) entry which is preliminary data.</text>
</comment>
<sequence>MEGRESLADYTVNTRRRGAILPGRSLQHMLSCNVVTARGFAPGYKMPRTFDPRRGQIGKYFPTFSPLEHRDTSTTTSTIIIITITTTTLHKCILNTCETGEKRWCRLSA</sequence>
<protein>
    <submittedName>
        <fullName evidence="1">Uncharacterized protein</fullName>
    </submittedName>
</protein>
<accession>A0AAW1EX72</accession>
<evidence type="ECO:0000313" key="2">
    <source>
        <dbReference type="Proteomes" id="UP001488805"/>
    </source>
</evidence>
<evidence type="ECO:0000313" key="1">
    <source>
        <dbReference type="EMBL" id="KAK9526837.1"/>
    </source>
</evidence>
<name>A0AAW1EX72_ZOAVI</name>
<keyword evidence="2" id="KW-1185">Reference proteome</keyword>